<proteinExistence type="predicted"/>
<accession>A0ABQ3ZR25</accession>
<keyword evidence="3" id="KW-1185">Reference proteome</keyword>
<name>A0ABQ3ZR25_9ACTN</name>
<evidence type="ECO:0000256" key="1">
    <source>
        <dbReference type="SAM" id="MobiDB-lite"/>
    </source>
</evidence>
<organism evidence="2 3">
    <name type="scientific">Winogradskya humida</name>
    <dbReference type="NCBI Taxonomy" id="113566"/>
    <lineage>
        <taxon>Bacteria</taxon>
        <taxon>Bacillati</taxon>
        <taxon>Actinomycetota</taxon>
        <taxon>Actinomycetes</taxon>
        <taxon>Micromonosporales</taxon>
        <taxon>Micromonosporaceae</taxon>
        <taxon>Winogradskya</taxon>
    </lineage>
</organism>
<evidence type="ECO:0000313" key="2">
    <source>
        <dbReference type="EMBL" id="GIE21035.1"/>
    </source>
</evidence>
<sequence>MPDGDQFGELFVGPAPGVVATARARLVEKLREALGAPAIQEIELHRGHPPSLVTDPPTTVSAGATEMADRWSTTGRTRTNA</sequence>
<dbReference type="EMBL" id="BOMN01000050">
    <property type="protein sequence ID" value="GIE21035.1"/>
    <property type="molecule type" value="Genomic_DNA"/>
</dbReference>
<reference evidence="2 3" key="1">
    <citation type="submission" date="2021-01" db="EMBL/GenBank/DDBJ databases">
        <title>Whole genome shotgun sequence of Actinoplanes humidus NBRC 14915.</title>
        <authorList>
            <person name="Komaki H."/>
            <person name="Tamura T."/>
        </authorList>
    </citation>
    <scope>NUCLEOTIDE SEQUENCE [LARGE SCALE GENOMIC DNA]</scope>
    <source>
        <strain evidence="2 3">NBRC 14915</strain>
    </source>
</reference>
<comment type="caution">
    <text evidence="2">The sequence shown here is derived from an EMBL/GenBank/DDBJ whole genome shotgun (WGS) entry which is preliminary data.</text>
</comment>
<evidence type="ECO:0000313" key="3">
    <source>
        <dbReference type="Proteomes" id="UP000603200"/>
    </source>
</evidence>
<protein>
    <submittedName>
        <fullName evidence="2">Uncharacterized protein</fullName>
    </submittedName>
</protein>
<feature type="compositionally biased region" description="Polar residues" evidence="1">
    <location>
        <begin position="71"/>
        <end position="81"/>
    </location>
</feature>
<dbReference type="Proteomes" id="UP000603200">
    <property type="component" value="Unassembled WGS sequence"/>
</dbReference>
<gene>
    <name evidence="2" type="ORF">Ahu01nite_041370</name>
</gene>
<feature type="region of interest" description="Disordered" evidence="1">
    <location>
        <begin position="45"/>
        <end position="81"/>
    </location>
</feature>